<dbReference type="PROSITE" id="PS51257">
    <property type="entry name" value="PROKAR_LIPOPROTEIN"/>
    <property type="match status" value="1"/>
</dbReference>
<protein>
    <submittedName>
        <fullName evidence="2">Peptidase S41</fullName>
    </submittedName>
</protein>
<dbReference type="Gene3D" id="3.90.226.10">
    <property type="entry name" value="2-enoyl-CoA Hydratase, Chain A, domain 1"/>
    <property type="match status" value="1"/>
</dbReference>
<feature type="domain" description="Tail specific protease" evidence="1">
    <location>
        <begin position="99"/>
        <end position="316"/>
    </location>
</feature>
<gene>
    <name evidence="2" type="ORF">GQN54_09940</name>
</gene>
<dbReference type="Pfam" id="PF03572">
    <property type="entry name" value="Peptidase_S41"/>
    <property type="match status" value="1"/>
</dbReference>
<comment type="caution">
    <text evidence="2">The sequence shown here is derived from an EMBL/GenBank/DDBJ whole genome shotgun (WGS) entry which is preliminary data.</text>
</comment>
<evidence type="ECO:0000259" key="1">
    <source>
        <dbReference type="SMART" id="SM00245"/>
    </source>
</evidence>
<reference evidence="2 3" key="1">
    <citation type="submission" date="2019-12" db="EMBL/GenBank/DDBJ databases">
        <authorList>
            <person name="Zhao J."/>
        </authorList>
    </citation>
    <scope>NUCLEOTIDE SEQUENCE [LARGE SCALE GENOMIC DNA]</scope>
    <source>
        <strain evidence="2 3">S-15</strain>
    </source>
</reference>
<dbReference type="Proteomes" id="UP000470771">
    <property type="component" value="Unassembled WGS sequence"/>
</dbReference>
<evidence type="ECO:0000313" key="3">
    <source>
        <dbReference type="Proteomes" id="UP000470771"/>
    </source>
</evidence>
<keyword evidence="3" id="KW-1185">Reference proteome</keyword>
<dbReference type="CDD" id="cd07563">
    <property type="entry name" value="Peptidase_S41_IRBP"/>
    <property type="match status" value="1"/>
</dbReference>
<dbReference type="Pfam" id="PF14684">
    <property type="entry name" value="Tricorn_C1"/>
    <property type="match status" value="1"/>
</dbReference>
<proteinExistence type="predicted"/>
<sequence length="337" mass="38423">MMKSIKYMLAVFIPFLMACEGYLFEEDLSSLDPQVNFDYLWKQCDEKYAYFDLKEIDWDEKYTEYSSKLYPEMSDDSLFNVLGGLLRELKDDHTNLSSTFNVAFYGTQNLGPDNFDWRIVTDHYLPSDYYISGPFVHDFLLNSNQEIGYIRFSQFTGMINSTNLNFILNRYKHTKGLIIDLRENGGGAVSDVFALLERFINQKTLVYYSRLKNGKAHTAFSEDQPTFISPVSPIYNQKVMMLIDRGTYSAGSFTALSTKAMPSITLIGDTTGGGLGLPNGGQLPNGWTYRFSITQTLDANLNNEYESGVPPDIRVITNLSDRTKDEVIERAKLEINK</sequence>
<dbReference type="AlphaFoldDB" id="A0A6N9NMW1"/>
<dbReference type="InterPro" id="IPR029045">
    <property type="entry name" value="ClpP/crotonase-like_dom_sf"/>
</dbReference>
<dbReference type="InterPro" id="IPR005151">
    <property type="entry name" value="Tail-specific_protease"/>
</dbReference>
<dbReference type="InterPro" id="IPR028204">
    <property type="entry name" value="Tricorn_C1"/>
</dbReference>
<dbReference type="PANTHER" id="PTHR11261:SF3">
    <property type="entry name" value="RETINOL-BINDING PROTEIN 3"/>
    <property type="match status" value="1"/>
</dbReference>
<dbReference type="Gene3D" id="3.30.750.44">
    <property type="match status" value="1"/>
</dbReference>
<dbReference type="PANTHER" id="PTHR11261">
    <property type="entry name" value="INTERPHOTORECEPTOR RETINOID-BINDING PROTEIN"/>
    <property type="match status" value="1"/>
</dbReference>
<accession>A0A6N9NMW1</accession>
<name>A0A6N9NMW1_9FLAO</name>
<dbReference type="SMART" id="SM00245">
    <property type="entry name" value="TSPc"/>
    <property type="match status" value="1"/>
</dbReference>
<dbReference type="GO" id="GO:0006508">
    <property type="term" value="P:proteolysis"/>
    <property type="evidence" value="ECO:0007669"/>
    <property type="project" value="InterPro"/>
</dbReference>
<dbReference type="GO" id="GO:0008236">
    <property type="term" value="F:serine-type peptidase activity"/>
    <property type="evidence" value="ECO:0007669"/>
    <property type="project" value="InterPro"/>
</dbReference>
<dbReference type="SUPFAM" id="SSF52096">
    <property type="entry name" value="ClpP/crotonase"/>
    <property type="match status" value="1"/>
</dbReference>
<evidence type="ECO:0000313" key="2">
    <source>
        <dbReference type="EMBL" id="NBG66437.1"/>
    </source>
</evidence>
<dbReference type="EMBL" id="WWNE01000007">
    <property type="protein sequence ID" value="NBG66437.1"/>
    <property type="molecule type" value="Genomic_DNA"/>
</dbReference>
<organism evidence="2 3">
    <name type="scientific">Acidiluteibacter ferrifornacis</name>
    <dbReference type="NCBI Taxonomy" id="2692424"/>
    <lineage>
        <taxon>Bacteria</taxon>
        <taxon>Pseudomonadati</taxon>
        <taxon>Bacteroidota</taxon>
        <taxon>Flavobacteriia</taxon>
        <taxon>Flavobacteriales</taxon>
        <taxon>Cryomorphaceae</taxon>
        <taxon>Acidiluteibacter</taxon>
    </lineage>
</organism>
<dbReference type="RefSeq" id="WP_160633386.1">
    <property type="nucleotide sequence ID" value="NZ_WWNE01000007.1"/>
</dbReference>